<dbReference type="Proteomes" id="UP000326179">
    <property type="component" value="Chromosome"/>
</dbReference>
<dbReference type="AlphaFoldDB" id="A0A5Q0LDM5"/>
<dbReference type="SUPFAM" id="SSF48452">
    <property type="entry name" value="TPR-like"/>
    <property type="match status" value="1"/>
</dbReference>
<dbReference type="Gene3D" id="1.25.40.10">
    <property type="entry name" value="Tetratricopeptide repeat domain"/>
    <property type="match status" value="1"/>
</dbReference>
<gene>
    <name evidence="1" type="ORF">GFH48_19570</name>
</gene>
<dbReference type="RefSeq" id="WP_153289448.1">
    <property type="nucleotide sequence ID" value="NZ_CP045643.1"/>
</dbReference>
<evidence type="ECO:0000313" key="1">
    <source>
        <dbReference type="EMBL" id="QFZ75175.1"/>
    </source>
</evidence>
<dbReference type="EMBL" id="CP045643">
    <property type="protein sequence ID" value="QFZ75175.1"/>
    <property type="molecule type" value="Genomic_DNA"/>
</dbReference>
<protein>
    <recommendedName>
        <fullName evidence="3">Tetratricopeptide repeat protein</fullName>
    </recommendedName>
</protein>
<name>A0A5Q0LDM5_9ACTN</name>
<proteinExistence type="predicted"/>
<accession>A0A5Q0LDM5</accession>
<keyword evidence="2" id="KW-1185">Reference proteome</keyword>
<reference evidence="1 2" key="1">
    <citation type="submission" date="2019-10" db="EMBL/GenBank/DDBJ databases">
        <title>A novel species.</title>
        <authorList>
            <person name="Gao J."/>
        </authorList>
    </citation>
    <scope>NUCLEOTIDE SEQUENCE [LARGE SCALE GENOMIC DNA]</scope>
    <source>
        <strain evidence="1 2">QMT-28</strain>
    </source>
</reference>
<evidence type="ECO:0008006" key="3">
    <source>
        <dbReference type="Google" id="ProtNLM"/>
    </source>
</evidence>
<dbReference type="InterPro" id="IPR011990">
    <property type="entry name" value="TPR-like_helical_dom_sf"/>
</dbReference>
<dbReference type="KEGG" id="sfy:GFH48_19570"/>
<organism evidence="1 2">
    <name type="scientific">Streptomyces fagopyri</name>
    <dbReference type="NCBI Taxonomy" id="2662397"/>
    <lineage>
        <taxon>Bacteria</taxon>
        <taxon>Bacillati</taxon>
        <taxon>Actinomycetota</taxon>
        <taxon>Actinomycetes</taxon>
        <taxon>Kitasatosporales</taxon>
        <taxon>Streptomycetaceae</taxon>
        <taxon>Streptomyces</taxon>
    </lineage>
</organism>
<evidence type="ECO:0000313" key="2">
    <source>
        <dbReference type="Proteomes" id="UP000326179"/>
    </source>
</evidence>
<sequence length="144" mass="15410">MEFLGRAARALEAARPAPDSPDFLSWSDHAFPMFETLSKTLLGYGEVPRALDSTARLVEINPNDHRAWAVHGRAPAHAGDLDAAVRAWERILPLGALPVAAAAFHLGWAHGQLGDADRARAFHRLSYAVDPTPEAIAGRATASG</sequence>